<dbReference type="OrthoDB" id="2333384at2759"/>
<dbReference type="EMBL" id="ML735327">
    <property type="protein sequence ID" value="KAE8385744.1"/>
    <property type="molecule type" value="Genomic_DNA"/>
</dbReference>
<gene>
    <name evidence="2" type="ORF">BDV23DRAFT_187969</name>
</gene>
<dbReference type="AlphaFoldDB" id="A0A5N7BV85"/>
<evidence type="ECO:0000313" key="2">
    <source>
        <dbReference type="EMBL" id="KAE8385744.1"/>
    </source>
</evidence>
<dbReference type="Proteomes" id="UP000326877">
    <property type="component" value="Unassembled WGS sequence"/>
</dbReference>
<dbReference type="InterPro" id="IPR014752">
    <property type="entry name" value="Arrestin-like_C"/>
</dbReference>
<reference evidence="2" key="1">
    <citation type="submission" date="2019-04" db="EMBL/GenBank/DDBJ databases">
        <title>Friends and foes A comparative genomics studyof 23 Aspergillus species from section Flavi.</title>
        <authorList>
            <consortium name="DOE Joint Genome Institute"/>
            <person name="Kjaerbolling I."/>
            <person name="Vesth T."/>
            <person name="Frisvad J.C."/>
            <person name="Nybo J.L."/>
            <person name="Theobald S."/>
            <person name="Kildgaard S."/>
            <person name="Isbrandt T."/>
            <person name="Kuo A."/>
            <person name="Sato A."/>
            <person name="Lyhne E.K."/>
            <person name="Kogle M.E."/>
            <person name="Wiebenga A."/>
            <person name="Kun R.S."/>
            <person name="Lubbers R.J."/>
            <person name="Makela M.R."/>
            <person name="Barry K."/>
            <person name="Chovatia M."/>
            <person name="Clum A."/>
            <person name="Daum C."/>
            <person name="Haridas S."/>
            <person name="He G."/>
            <person name="LaButti K."/>
            <person name="Lipzen A."/>
            <person name="Mondo S."/>
            <person name="Riley R."/>
            <person name="Salamov A."/>
            <person name="Simmons B.A."/>
            <person name="Magnuson J.K."/>
            <person name="Henrissat B."/>
            <person name="Mortensen U.H."/>
            <person name="Larsen T.O."/>
            <person name="Devries R.P."/>
            <person name="Grigoriev I.V."/>
            <person name="Machida M."/>
            <person name="Baker S.E."/>
            <person name="Andersen M.R."/>
        </authorList>
    </citation>
    <scope>NUCLEOTIDE SEQUENCE [LARGE SCALE GENOMIC DNA]</scope>
    <source>
        <strain evidence="2">IBT 14317</strain>
    </source>
</reference>
<dbReference type="Gene3D" id="2.60.40.640">
    <property type="match status" value="1"/>
</dbReference>
<proteinExistence type="predicted"/>
<dbReference type="InterPro" id="IPR011022">
    <property type="entry name" value="Arrestin_C-like"/>
</dbReference>
<feature type="domain" description="Arrestin C-terminal-like" evidence="1">
    <location>
        <begin position="169"/>
        <end position="319"/>
    </location>
</feature>
<accession>A0A5N7BV85</accession>
<organism evidence="2">
    <name type="scientific">Petromyces alliaceus</name>
    <name type="common">Aspergillus alliaceus</name>
    <dbReference type="NCBI Taxonomy" id="209559"/>
    <lineage>
        <taxon>Eukaryota</taxon>
        <taxon>Fungi</taxon>
        <taxon>Dikarya</taxon>
        <taxon>Ascomycota</taxon>
        <taxon>Pezizomycotina</taxon>
        <taxon>Eurotiomycetes</taxon>
        <taxon>Eurotiomycetidae</taxon>
        <taxon>Eurotiales</taxon>
        <taxon>Aspergillaceae</taxon>
        <taxon>Aspergillus</taxon>
        <taxon>Aspergillus subgen. Circumdati</taxon>
    </lineage>
</organism>
<dbReference type="Pfam" id="PF02752">
    <property type="entry name" value="Arrestin_C"/>
    <property type="match status" value="1"/>
</dbReference>
<evidence type="ECO:0000259" key="1">
    <source>
        <dbReference type="Pfam" id="PF02752"/>
    </source>
</evidence>
<protein>
    <recommendedName>
        <fullName evidence="1">Arrestin C-terminal-like domain-containing protein</fullName>
    </recommendedName>
</protein>
<name>A0A5N7BV85_PETAA</name>
<sequence length="369" mass="40961">MMFFKDTARYDLRLDQSTIFVSQSQNAEFTNSITGKFCVSLPGLAVIKRIKVRLTGLLKIPRDGCMIADDRECLTFSKSQTLASSKTLDSFRLPAGTYEFVFSIPLATEMFETVTGPSNNHTYQVDAIVEHRYWRNTVISQPVRIYNVPDLEANDILLEIPPTVEGQSDQNIQYCISMPNSDIPFGSTFFVDACFAAPAKDAKLSAITITVVEKHIIKVQATAVQASLHNVHNITSTKALTVFTERTELAQESISMGPEWRLSQPVRLPQNLKAYSQSISSRTINITHSLILNAEFQDENGQAVVKIAETIPFSIYMTPGVIRDDGSVHGKVVENNRDPPPPYGCHTFDPRLFEPTGSLSKYVGACALL</sequence>